<dbReference type="Proteomes" id="UP000320421">
    <property type="component" value="Chromosome"/>
</dbReference>
<reference evidence="1 2" key="1">
    <citation type="submission" date="2019-02" db="EMBL/GenBank/DDBJ databases">
        <title>Deep-cultivation of Planctomycetes and their phenomic and genomic characterization uncovers novel biology.</title>
        <authorList>
            <person name="Wiegand S."/>
            <person name="Jogler M."/>
            <person name="Boedeker C."/>
            <person name="Pinto D."/>
            <person name="Vollmers J."/>
            <person name="Rivas-Marin E."/>
            <person name="Kohn T."/>
            <person name="Peeters S.H."/>
            <person name="Heuer A."/>
            <person name="Rast P."/>
            <person name="Oberbeckmann S."/>
            <person name="Bunk B."/>
            <person name="Jeske O."/>
            <person name="Meyerdierks A."/>
            <person name="Storesund J.E."/>
            <person name="Kallscheuer N."/>
            <person name="Luecker S."/>
            <person name="Lage O.M."/>
            <person name="Pohl T."/>
            <person name="Merkel B.J."/>
            <person name="Hornburger P."/>
            <person name="Mueller R.-W."/>
            <person name="Bruemmer F."/>
            <person name="Labrenz M."/>
            <person name="Spormann A.M."/>
            <person name="Op den Camp H."/>
            <person name="Overmann J."/>
            <person name="Amann R."/>
            <person name="Jetten M.S.M."/>
            <person name="Mascher T."/>
            <person name="Medema M.H."/>
            <person name="Devos D.P."/>
            <person name="Kaster A.-K."/>
            <person name="Ovreas L."/>
            <person name="Rohde M."/>
            <person name="Galperin M.Y."/>
            <person name="Jogler C."/>
        </authorList>
    </citation>
    <scope>NUCLEOTIDE SEQUENCE [LARGE SCALE GENOMIC DNA]</scope>
    <source>
        <strain evidence="1 2">HG66A1</strain>
    </source>
</reference>
<evidence type="ECO:0000313" key="1">
    <source>
        <dbReference type="EMBL" id="QDT22107.1"/>
    </source>
</evidence>
<evidence type="ECO:0000313" key="2">
    <source>
        <dbReference type="Proteomes" id="UP000320421"/>
    </source>
</evidence>
<dbReference type="OrthoDB" id="378654at2"/>
<proteinExistence type="predicted"/>
<organism evidence="1 2">
    <name type="scientific">Gimesia chilikensis</name>
    <dbReference type="NCBI Taxonomy" id="2605989"/>
    <lineage>
        <taxon>Bacteria</taxon>
        <taxon>Pseudomonadati</taxon>
        <taxon>Planctomycetota</taxon>
        <taxon>Planctomycetia</taxon>
        <taxon>Planctomycetales</taxon>
        <taxon>Planctomycetaceae</taxon>
        <taxon>Gimesia</taxon>
    </lineage>
</organism>
<dbReference type="EMBL" id="CP036266">
    <property type="protein sequence ID" value="QDT22107.1"/>
    <property type="molecule type" value="Genomic_DNA"/>
</dbReference>
<evidence type="ECO:0008006" key="3">
    <source>
        <dbReference type="Google" id="ProtNLM"/>
    </source>
</evidence>
<gene>
    <name evidence="1" type="ORF">HG66A1_39140</name>
</gene>
<keyword evidence="2" id="KW-1185">Reference proteome</keyword>
<accession>A0A517PRV0</accession>
<dbReference type="AlphaFoldDB" id="A0A517PRV0"/>
<name>A0A517PRV0_9PLAN</name>
<protein>
    <recommendedName>
        <fullName evidence="3">DUF1853 family protein</fullName>
    </recommendedName>
</protein>
<dbReference type="InterPro" id="IPR015003">
    <property type="entry name" value="DUF1853"/>
</dbReference>
<sequence>MGLPPFLFFPVLAIVCVMHQEPEFRQSRALRDLQWAIESPSLITQPEQRIQPPDLPPLNQIDLRELEAFLAPYARFRIGEYFEGLVLYWLERIRGVNIKAQHQQVFENQQTIGEIDFLFTDEAGVLTHWETAVKFYLYCPAVNATGSHFVGPNVKDTFERKMRRLFAHQLPLSQQHFPDVIRREAFVKGWLFYHPDHERHTQLPDHLSPQHAQGVWLHLKELDRLLNQGASPRFLIREKPDWLSPSFCISTDPALIDFDELHHHLGEHFQKSTRPILISVLTAHDAYYLESERAFIVPDHWPQIH</sequence>
<dbReference type="Pfam" id="PF08907">
    <property type="entry name" value="DUF1853"/>
    <property type="match status" value="1"/>
</dbReference>